<feature type="region of interest" description="Disordered" evidence="1">
    <location>
        <begin position="200"/>
        <end position="273"/>
    </location>
</feature>
<feature type="compositionally biased region" description="Basic residues" evidence="1">
    <location>
        <begin position="158"/>
        <end position="174"/>
    </location>
</feature>
<name>A0A445AEG6_ARAHY</name>
<gene>
    <name evidence="2" type="ORF">Ahy_B02g058365</name>
</gene>
<feature type="compositionally biased region" description="Basic and acidic residues" evidence="1">
    <location>
        <begin position="206"/>
        <end position="219"/>
    </location>
</feature>
<evidence type="ECO:0000313" key="2">
    <source>
        <dbReference type="EMBL" id="RYR24823.1"/>
    </source>
</evidence>
<evidence type="ECO:0000313" key="3">
    <source>
        <dbReference type="Proteomes" id="UP000289738"/>
    </source>
</evidence>
<dbReference type="AlphaFoldDB" id="A0A445AEG6"/>
<sequence>MEYSSRKSVVAAIRSFTISRGVDYDPLFPHTSAATRYPLPATRYPVTLTLLAKTRTPLLRSLRPLCTQLATSEHIPRGLATVRFSRPTHRVITAPRRSPSFFANVAAPLSPFNSCAAAVLHCYSASLLFFSPASLTSSAISPLSLNQLKVMRVNQLKHNSKKHKRKDKKKHKREDKKLAKACNNVFNNTITTTLINSKNQQLNAKKTKDSEAIRKEERQNTPVATNENQNTRGKTHQLPHSLATRKIAGAIELQTKGTNPVKTTEERKGEFDS</sequence>
<feature type="compositionally biased region" description="Polar residues" evidence="1">
    <location>
        <begin position="220"/>
        <end position="232"/>
    </location>
</feature>
<evidence type="ECO:0000256" key="1">
    <source>
        <dbReference type="SAM" id="MobiDB-lite"/>
    </source>
</evidence>
<feature type="region of interest" description="Disordered" evidence="1">
    <location>
        <begin position="155"/>
        <end position="177"/>
    </location>
</feature>
<feature type="compositionally biased region" description="Basic and acidic residues" evidence="1">
    <location>
        <begin position="263"/>
        <end position="273"/>
    </location>
</feature>
<comment type="caution">
    <text evidence="2">The sequence shown here is derived from an EMBL/GenBank/DDBJ whole genome shotgun (WGS) entry which is preliminary data.</text>
</comment>
<protein>
    <submittedName>
        <fullName evidence="2">Uncharacterized protein</fullName>
    </submittedName>
</protein>
<proteinExistence type="predicted"/>
<dbReference type="EMBL" id="SDMP01000012">
    <property type="protein sequence ID" value="RYR24823.1"/>
    <property type="molecule type" value="Genomic_DNA"/>
</dbReference>
<organism evidence="2 3">
    <name type="scientific">Arachis hypogaea</name>
    <name type="common">Peanut</name>
    <dbReference type="NCBI Taxonomy" id="3818"/>
    <lineage>
        <taxon>Eukaryota</taxon>
        <taxon>Viridiplantae</taxon>
        <taxon>Streptophyta</taxon>
        <taxon>Embryophyta</taxon>
        <taxon>Tracheophyta</taxon>
        <taxon>Spermatophyta</taxon>
        <taxon>Magnoliopsida</taxon>
        <taxon>eudicotyledons</taxon>
        <taxon>Gunneridae</taxon>
        <taxon>Pentapetalae</taxon>
        <taxon>rosids</taxon>
        <taxon>fabids</taxon>
        <taxon>Fabales</taxon>
        <taxon>Fabaceae</taxon>
        <taxon>Papilionoideae</taxon>
        <taxon>50 kb inversion clade</taxon>
        <taxon>dalbergioids sensu lato</taxon>
        <taxon>Dalbergieae</taxon>
        <taxon>Pterocarpus clade</taxon>
        <taxon>Arachis</taxon>
    </lineage>
</organism>
<reference evidence="2 3" key="1">
    <citation type="submission" date="2019-01" db="EMBL/GenBank/DDBJ databases">
        <title>Sequencing of cultivated peanut Arachis hypogaea provides insights into genome evolution and oil improvement.</title>
        <authorList>
            <person name="Chen X."/>
        </authorList>
    </citation>
    <scope>NUCLEOTIDE SEQUENCE [LARGE SCALE GENOMIC DNA]</scope>
    <source>
        <strain evidence="3">cv. Fuhuasheng</strain>
        <tissue evidence="2">Leaves</tissue>
    </source>
</reference>
<keyword evidence="3" id="KW-1185">Reference proteome</keyword>
<dbReference type="Proteomes" id="UP000289738">
    <property type="component" value="Chromosome B02"/>
</dbReference>
<accession>A0A445AEG6</accession>